<organism evidence="1 2">
    <name type="scientific">Rangifer tarandus platyrhynchus</name>
    <name type="common">Svalbard reindeer</name>
    <dbReference type="NCBI Taxonomy" id="3082113"/>
    <lineage>
        <taxon>Eukaryota</taxon>
        <taxon>Metazoa</taxon>
        <taxon>Chordata</taxon>
        <taxon>Craniata</taxon>
        <taxon>Vertebrata</taxon>
        <taxon>Euteleostomi</taxon>
        <taxon>Mammalia</taxon>
        <taxon>Eutheria</taxon>
        <taxon>Laurasiatheria</taxon>
        <taxon>Artiodactyla</taxon>
        <taxon>Ruminantia</taxon>
        <taxon>Pecora</taxon>
        <taxon>Cervidae</taxon>
        <taxon>Odocoileinae</taxon>
        <taxon>Rangifer</taxon>
    </lineage>
</organism>
<name>A0ACB1KGW8_RANTA</name>
<evidence type="ECO:0000313" key="2">
    <source>
        <dbReference type="Proteomes" id="UP001162501"/>
    </source>
</evidence>
<accession>A0ACB1KGW8</accession>
<protein>
    <submittedName>
        <fullName evidence="1">Uncharacterized protein</fullName>
    </submittedName>
</protein>
<comment type="caution">
    <text evidence="1">The sequence shown here is derived from an EMBL/GenBank/DDBJ whole genome shotgun (WGS) entry which is preliminary data.</text>
</comment>
<gene>
    <name evidence="1" type="ORF">MRATA1EN22A_LOCUS29821</name>
</gene>
<proteinExistence type="predicted"/>
<sequence>MNHPQVSIVISTQDEDFLSYMIDLNVRVWSLPRSRCNLIFSFRDNLYFWNMVLIKECYLDITGYRACRSTLIIAEDMWDDPLKYYPREEGSAMRGK</sequence>
<evidence type="ECO:0000313" key="1">
    <source>
        <dbReference type="EMBL" id="CAM9203375.1"/>
    </source>
</evidence>
<dbReference type="EMBL" id="CATOBB020000888">
    <property type="protein sequence ID" value="CAM9203375.1"/>
    <property type="molecule type" value="Genomic_DNA"/>
</dbReference>
<dbReference type="Proteomes" id="UP001162501">
    <property type="component" value="Unassembled WGS sequence"/>
</dbReference>
<reference evidence="1" key="1">
    <citation type="submission" date="2025-03" db="EMBL/GenBank/DDBJ databases">
        <authorList>
            <consortium name="ELIXIR-Norway"/>
            <consortium name="Elixir Norway"/>
        </authorList>
    </citation>
    <scope>NUCLEOTIDE SEQUENCE</scope>
</reference>